<evidence type="ECO:0000259" key="17">
    <source>
        <dbReference type="Pfam" id="PF18097"/>
    </source>
</evidence>
<dbReference type="FunFam" id="3.30.230.70:FF:000004">
    <property type="entry name" value="Exosome complex component Rrp41"/>
    <property type="match status" value="1"/>
</dbReference>
<proteinExistence type="inferred from homology"/>
<evidence type="ECO:0000256" key="12">
    <source>
        <dbReference type="ARBA" id="ARBA00063066"/>
    </source>
</evidence>
<dbReference type="InterPro" id="IPR023175">
    <property type="entry name" value="Vta1/CALS_N_sf"/>
</dbReference>
<dbReference type="CDD" id="cd11370">
    <property type="entry name" value="RNase_PH_RRP41"/>
    <property type="match status" value="1"/>
</dbReference>
<dbReference type="InterPro" id="IPR020568">
    <property type="entry name" value="Ribosomal_Su5_D2-typ_SF"/>
</dbReference>
<dbReference type="InterPro" id="IPR036345">
    <property type="entry name" value="ExoRNase_PH_dom2_sf"/>
</dbReference>
<dbReference type="Proteomes" id="UP000746612">
    <property type="component" value="Unassembled WGS sequence"/>
</dbReference>
<dbReference type="GO" id="GO:0005730">
    <property type="term" value="C:nucleolus"/>
    <property type="evidence" value="ECO:0007669"/>
    <property type="project" value="UniProtKB-SubCell"/>
</dbReference>
<dbReference type="GO" id="GO:0010008">
    <property type="term" value="C:endosome membrane"/>
    <property type="evidence" value="ECO:0007669"/>
    <property type="project" value="UniProtKB-SubCell"/>
</dbReference>
<comment type="subcellular location">
    <subcellularLocation>
        <location evidence="2">Cytoplasm</location>
    </subcellularLocation>
    <subcellularLocation>
        <location evidence="1">Endosome membrane</location>
        <topology evidence="1">Peripheral membrane protein</topology>
    </subcellularLocation>
    <subcellularLocation>
        <location evidence="3">Nucleus</location>
        <location evidence="3">Nucleolus</location>
    </subcellularLocation>
</comment>
<feature type="compositionally biased region" description="Polar residues" evidence="14">
    <location>
        <begin position="709"/>
        <end position="718"/>
    </location>
</feature>
<comment type="similarity">
    <text evidence="4">Belongs to the RNase PH family.</text>
</comment>
<feature type="compositionally biased region" description="Low complexity" evidence="14">
    <location>
        <begin position="684"/>
        <end position="693"/>
    </location>
</feature>
<evidence type="ECO:0000256" key="4">
    <source>
        <dbReference type="ARBA" id="ARBA00006678"/>
    </source>
</evidence>
<dbReference type="GO" id="GO:0071028">
    <property type="term" value="P:nuclear mRNA surveillance"/>
    <property type="evidence" value="ECO:0007669"/>
    <property type="project" value="UniProtKB-ARBA"/>
</dbReference>
<feature type="region of interest" description="Disordered" evidence="14">
    <location>
        <begin position="405"/>
        <end position="562"/>
    </location>
</feature>
<evidence type="ECO:0000259" key="16">
    <source>
        <dbReference type="Pfam" id="PF04652"/>
    </source>
</evidence>
<keyword evidence="8" id="KW-0967">Endosome</keyword>
<keyword evidence="7" id="KW-0963">Cytoplasm</keyword>
<name>A0A4E9E6S0_GIBZA</name>
<evidence type="ECO:0000256" key="11">
    <source>
        <dbReference type="ARBA" id="ARBA00023136"/>
    </source>
</evidence>
<feature type="domain" description="Vta1/callose synthase N-terminal" evidence="16">
    <location>
        <begin position="264"/>
        <end position="407"/>
    </location>
</feature>
<feature type="compositionally biased region" description="Pro residues" evidence="14">
    <location>
        <begin position="694"/>
        <end position="708"/>
    </location>
</feature>
<dbReference type="EMBL" id="CAJPIJ010000152">
    <property type="protein sequence ID" value="CAG1992972.1"/>
    <property type="molecule type" value="Genomic_DNA"/>
</dbReference>
<evidence type="ECO:0000256" key="10">
    <source>
        <dbReference type="ARBA" id="ARBA00022927"/>
    </source>
</evidence>
<evidence type="ECO:0000256" key="6">
    <source>
        <dbReference type="ARBA" id="ARBA00022448"/>
    </source>
</evidence>
<accession>A0A4E9E6S0</accession>
<comment type="subunit">
    <text evidence="12">Component of the RNA exosome complex. Specifically part of the catalytically inactive RNA exosome core complex (Exo-9) which may associate with the catalytic subunits RRP6 and DIS3 in cytoplasmic- and nuclear-specific RNA exosome complex forms. Exo-9 is formed by a hexameric base ring of RNase PH domain-containing subunits and a cap ring consisting of CSL4, RRP4 and RRP40.</text>
</comment>
<evidence type="ECO:0000256" key="7">
    <source>
        <dbReference type="ARBA" id="ARBA00022490"/>
    </source>
</evidence>
<evidence type="ECO:0000259" key="15">
    <source>
        <dbReference type="Pfam" id="PF01138"/>
    </source>
</evidence>
<sequence>MPLDTSTYSLALLRVDGRRWNELRRLHAQIRTQDAADGSSYLEMGHTKVMCVVTGPSEQQQRRGGQQAGRDMAAINVNVVVAGFSSVDRKKRGRNDKRIQEIETTIANALSSNLHTHLFPNSSISISLHVLSQDGSLLAALINATTLALIDAGIPMSDYIAACTAGSTSTYAAGDDNADPLLDLNNQEEQELPFLTVATHGDTDRVAVLVCESRVQVSRLEGMLVVGVDGCKQVKQFLDQVVKDKGAEMVREGAVERSDAIPEVSRFINRANQLRNIKPALAYWCEYHAVNQIVGKGLHNSDDEAFEFTKTLIERLEITKTERPDDEAIIDNAAGQAYVEQFAQQTFDRAERTLRADKVTRQTADTFDAAATFFDLTREWGEPDPEVLKKIKFAKWNAARILKAIREGKDPNETNPRAPEPEPSVSLDPSDPEVQLLTGGQPATVEDAPDAGDSPKVATPTEAPTKDPTDPSYFPPQSEPEGQAPEPFVPSPMSTSSTPGGELGRPPVGLPPDVSPAAESPAQPATGAPSSMELPDDHDVLARPMMPHLNSSHPGKPLGTESPAPLAVAAAARPFLPHLASSQPASPDVGLPAPLEAAANARPFLPHLTSSAVGNGPVPPRGPPSSHPTKAPIDHSNPLNAAAAARPWLPHLASAPPGKAPVVEPEPELAPGVEPIRPMMPHLASSHPGGSPAHSPPAQAPTSAPPPANYTTDQKDINQAQKHAKWAISALNFEDVPTAVQELRNALAMLGAR</sequence>
<evidence type="ECO:0000313" key="18">
    <source>
        <dbReference type="EMBL" id="CAG1992972.1"/>
    </source>
</evidence>
<dbReference type="InterPro" id="IPR044538">
    <property type="entry name" value="Vta1-like"/>
</dbReference>
<gene>
    <name evidence="19" type="ORF">FUG_LOCUS89448</name>
    <name evidence="18" type="ORF">MDCFG202_LOCUS358425</name>
</gene>
<dbReference type="GO" id="GO:0000176">
    <property type="term" value="C:nuclear exosome (RNase complex)"/>
    <property type="evidence" value="ECO:0007669"/>
    <property type="project" value="UniProtKB-ARBA"/>
</dbReference>
<protein>
    <recommendedName>
        <fullName evidence="13">Ribosomal RNA-processing protein 41</fullName>
    </recommendedName>
</protein>
<evidence type="ECO:0000256" key="1">
    <source>
        <dbReference type="ARBA" id="ARBA00004481"/>
    </source>
</evidence>
<evidence type="ECO:0000256" key="5">
    <source>
        <dbReference type="ARBA" id="ARBA00007895"/>
    </source>
</evidence>
<dbReference type="PANTHER" id="PTHR46009">
    <property type="entry name" value="VACUOLAR PROTEIN SORTING-ASSOCIATED PROTEIN VTA1 HOMOLOG"/>
    <property type="match status" value="1"/>
</dbReference>
<dbReference type="GO" id="GO:0015031">
    <property type="term" value="P:protein transport"/>
    <property type="evidence" value="ECO:0007669"/>
    <property type="project" value="UniProtKB-KW"/>
</dbReference>
<dbReference type="Gene3D" id="1.25.40.270">
    <property type="entry name" value="Vacuolar protein sorting-associated protein vta1"/>
    <property type="match status" value="1"/>
</dbReference>
<reference evidence="19" key="1">
    <citation type="submission" date="2019-04" db="EMBL/GenBank/DDBJ databases">
        <authorList>
            <person name="Melise S."/>
            <person name="Noan J."/>
            <person name="Okalmin O."/>
        </authorList>
    </citation>
    <scope>NUCLEOTIDE SEQUENCE</scope>
    <source>
        <strain evidence="19">FN9</strain>
    </source>
</reference>
<dbReference type="GO" id="GO:0005771">
    <property type="term" value="C:multivesicular body"/>
    <property type="evidence" value="ECO:0007669"/>
    <property type="project" value="TreeGrafter"/>
</dbReference>
<keyword evidence="6" id="KW-0813">Transport</keyword>
<evidence type="ECO:0000256" key="9">
    <source>
        <dbReference type="ARBA" id="ARBA00022835"/>
    </source>
</evidence>
<evidence type="ECO:0000313" key="19">
    <source>
        <dbReference type="EMBL" id="VIO53663.1"/>
    </source>
</evidence>
<dbReference type="SUPFAM" id="SSF54211">
    <property type="entry name" value="Ribosomal protein S5 domain 2-like"/>
    <property type="match status" value="1"/>
</dbReference>
<reference evidence="18" key="2">
    <citation type="submission" date="2021-03" db="EMBL/GenBank/DDBJ databases">
        <authorList>
            <person name="Alouane T."/>
            <person name="Langin T."/>
            <person name="Bonhomme L."/>
        </authorList>
    </citation>
    <scope>NUCLEOTIDE SEQUENCE</scope>
    <source>
        <strain evidence="18">MDC_Fg202</strain>
    </source>
</reference>
<dbReference type="EMBL" id="CAAKMV010000066">
    <property type="protein sequence ID" value="VIO53663.1"/>
    <property type="molecule type" value="Genomic_DNA"/>
</dbReference>
<feature type="region of interest" description="Disordered" evidence="14">
    <location>
        <begin position="606"/>
        <end position="718"/>
    </location>
</feature>
<dbReference type="Pfam" id="PF18097">
    <property type="entry name" value="Vta1_C"/>
    <property type="match status" value="1"/>
</dbReference>
<evidence type="ECO:0000256" key="2">
    <source>
        <dbReference type="ARBA" id="ARBA00004496"/>
    </source>
</evidence>
<dbReference type="InterPro" id="IPR041212">
    <property type="entry name" value="Vta1_C"/>
</dbReference>
<keyword evidence="10" id="KW-0653">Protein transport</keyword>
<dbReference type="Gene3D" id="3.30.230.70">
    <property type="entry name" value="GHMP Kinase, N-terminal domain"/>
    <property type="match status" value="1"/>
</dbReference>
<dbReference type="InterPro" id="IPR001247">
    <property type="entry name" value="ExoRNase_PH_dom1"/>
</dbReference>
<evidence type="ECO:0000256" key="3">
    <source>
        <dbReference type="ARBA" id="ARBA00004604"/>
    </source>
</evidence>
<dbReference type="Pfam" id="PF01138">
    <property type="entry name" value="RNase_PH"/>
    <property type="match status" value="1"/>
</dbReference>
<comment type="similarity">
    <text evidence="5">Belongs to the VTA1 family.</text>
</comment>
<feature type="domain" description="Vta1 C-terminal" evidence="17">
    <location>
        <begin position="715"/>
        <end position="751"/>
    </location>
</feature>
<feature type="domain" description="Exoribonuclease phosphorolytic" evidence="15">
    <location>
        <begin position="22"/>
        <end position="155"/>
    </location>
</feature>
<dbReference type="GO" id="GO:0010467">
    <property type="term" value="P:gene expression"/>
    <property type="evidence" value="ECO:0007669"/>
    <property type="project" value="UniProtKB-ARBA"/>
</dbReference>
<dbReference type="InterPro" id="IPR027408">
    <property type="entry name" value="PNPase/RNase_PH_dom_sf"/>
</dbReference>
<dbReference type="PANTHER" id="PTHR46009:SF1">
    <property type="entry name" value="VACUOLAR PROTEIN SORTING-ASSOCIATED PROTEIN VTA1 HOMOLOG"/>
    <property type="match status" value="1"/>
</dbReference>
<evidence type="ECO:0000256" key="13">
    <source>
        <dbReference type="ARBA" id="ARBA00077929"/>
    </source>
</evidence>
<evidence type="ECO:0000256" key="14">
    <source>
        <dbReference type="SAM" id="MobiDB-lite"/>
    </source>
</evidence>
<dbReference type="AlphaFoldDB" id="A0A4E9E6S0"/>
<dbReference type="Pfam" id="PF04652">
    <property type="entry name" value="Vta1"/>
    <property type="match status" value="1"/>
</dbReference>
<dbReference type="Gene3D" id="1.20.5.420">
    <property type="entry name" value="Immunoglobulin FC, subunit C"/>
    <property type="match status" value="1"/>
</dbReference>
<organism evidence="19">
    <name type="scientific">Gibberella zeae</name>
    <name type="common">Wheat head blight fungus</name>
    <name type="synonym">Fusarium graminearum</name>
    <dbReference type="NCBI Taxonomy" id="5518"/>
    <lineage>
        <taxon>Eukaryota</taxon>
        <taxon>Fungi</taxon>
        <taxon>Dikarya</taxon>
        <taxon>Ascomycota</taxon>
        <taxon>Pezizomycotina</taxon>
        <taxon>Sordariomycetes</taxon>
        <taxon>Hypocreomycetidae</taxon>
        <taxon>Hypocreales</taxon>
        <taxon>Nectriaceae</taxon>
        <taxon>Fusarium</taxon>
    </lineage>
</organism>
<dbReference type="SUPFAM" id="SSF55666">
    <property type="entry name" value="Ribonuclease PH domain 2-like"/>
    <property type="match status" value="1"/>
</dbReference>
<keyword evidence="9" id="KW-0271">Exosome</keyword>
<evidence type="ECO:0000256" key="8">
    <source>
        <dbReference type="ARBA" id="ARBA00022753"/>
    </source>
</evidence>
<dbReference type="GO" id="GO:0032511">
    <property type="term" value="P:late endosome to vacuole transport via multivesicular body sorting pathway"/>
    <property type="evidence" value="ECO:0007669"/>
    <property type="project" value="InterPro"/>
</dbReference>
<dbReference type="InterPro" id="IPR039431">
    <property type="entry name" value="Vta1/CALS_N"/>
</dbReference>
<feature type="compositionally biased region" description="Pro residues" evidence="14">
    <location>
        <begin position="617"/>
        <end position="626"/>
    </location>
</feature>
<keyword evidence="11" id="KW-0472">Membrane</keyword>